<name>A0A7X0LRU8_9ACTN</name>
<sequence length="90" mass="10392">MLYLDASDPADPRVRDHDKQGRSATVSSHPMWQSITSLLHHTAEALECGEPVDRYLRPTERSDFQQWRFVGEPEPPKERRIAKYGVTIDD</sequence>
<dbReference type="AlphaFoldDB" id="A0A7X0LRU8"/>
<feature type="region of interest" description="Disordered" evidence="1">
    <location>
        <begin position="1"/>
        <end position="29"/>
    </location>
</feature>
<evidence type="ECO:0000256" key="1">
    <source>
        <dbReference type="SAM" id="MobiDB-lite"/>
    </source>
</evidence>
<evidence type="ECO:0000313" key="3">
    <source>
        <dbReference type="Proteomes" id="UP000540423"/>
    </source>
</evidence>
<accession>A0A7X0LRU8</accession>
<dbReference type="EMBL" id="JACHEM010000014">
    <property type="protein sequence ID" value="MBB6438477.1"/>
    <property type="molecule type" value="Genomic_DNA"/>
</dbReference>
<proteinExistence type="predicted"/>
<gene>
    <name evidence="2" type="ORF">HNQ79_004989</name>
</gene>
<keyword evidence="3" id="KW-1185">Reference proteome</keyword>
<dbReference type="RefSeq" id="WP_229923479.1">
    <property type="nucleotide sequence ID" value="NZ_BNBN01000006.1"/>
</dbReference>
<organism evidence="2 3">
    <name type="scientific">Streptomyces candidus</name>
    <dbReference type="NCBI Taxonomy" id="67283"/>
    <lineage>
        <taxon>Bacteria</taxon>
        <taxon>Bacillati</taxon>
        <taxon>Actinomycetota</taxon>
        <taxon>Actinomycetes</taxon>
        <taxon>Kitasatosporales</taxon>
        <taxon>Streptomycetaceae</taxon>
        <taxon>Streptomyces</taxon>
    </lineage>
</organism>
<feature type="compositionally biased region" description="Basic and acidic residues" evidence="1">
    <location>
        <begin position="10"/>
        <end position="21"/>
    </location>
</feature>
<protein>
    <submittedName>
        <fullName evidence="2">Uncharacterized protein</fullName>
    </submittedName>
</protein>
<dbReference type="Proteomes" id="UP000540423">
    <property type="component" value="Unassembled WGS sequence"/>
</dbReference>
<evidence type="ECO:0000313" key="2">
    <source>
        <dbReference type="EMBL" id="MBB6438477.1"/>
    </source>
</evidence>
<comment type="caution">
    <text evidence="2">The sequence shown here is derived from an EMBL/GenBank/DDBJ whole genome shotgun (WGS) entry which is preliminary data.</text>
</comment>
<reference evidence="2 3" key="1">
    <citation type="submission" date="2020-08" db="EMBL/GenBank/DDBJ databases">
        <title>Genomic Encyclopedia of Type Strains, Phase IV (KMG-IV): sequencing the most valuable type-strain genomes for metagenomic binning, comparative biology and taxonomic classification.</title>
        <authorList>
            <person name="Goeker M."/>
        </authorList>
    </citation>
    <scope>NUCLEOTIDE SEQUENCE [LARGE SCALE GENOMIC DNA]</scope>
    <source>
        <strain evidence="2 3">DSM 40141</strain>
    </source>
</reference>